<dbReference type="RefSeq" id="WP_310275214.1">
    <property type="nucleotide sequence ID" value="NZ_JAVDXW010000001.1"/>
</dbReference>
<dbReference type="GO" id="GO:0006282">
    <property type="term" value="P:regulation of DNA repair"/>
    <property type="evidence" value="ECO:0007669"/>
    <property type="project" value="UniProtKB-UniRule"/>
</dbReference>
<sequence length="223" mass="24630">MSTEDSGHRGSDLRRRFHGDRDTGTDRLPDEGSAPGEGGASEGHGQQSSQSSGAPEQLARDTVYRLLAARARSRSELRQALLRKGIEDDIAEGVLQKFEDAGLVDDAAFAESWVRQRHEYQGLGRRALSAELRRKGVDDQAVVEALSGVDADAEAQRARELVRRKLRGMRVDDPTTRTRRLVAMLARKGYSEALAFRVVREETEDSDVDAMEMDGSEFGDRDG</sequence>
<evidence type="ECO:0000313" key="10">
    <source>
        <dbReference type="EMBL" id="MDR7303120.1"/>
    </source>
</evidence>
<feature type="region of interest" description="Disordered" evidence="6">
    <location>
        <begin position="203"/>
        <end position="223"/>
    </location>
</feature>
<dbReference type="PANTHER" id="PTHR33602">
    <property type="entry name" value="REGULATORY PROTEIN RECX FAMILY PROTEIN"/>
    <property type="match status" value="1"/>
</dbReference>
<evidence type="ECO:0000259" key="8">
    <source>
        <dbReference type="Pfam" id="PF21981"/>
    </source>
</evidence>
<name>A0AAE3ZFR0_9ACTN</name>
<evidence type="ECO:0000256" key="2">
    <source>
        <dbReference type="ARBA" id="ARBA00009695"/>
    </source>
</evidence>
<evidence type="ECO:0000256" key="4">
    <source>
        <dbReference type="ARBA" id="ARBA00022490"/>
    </source>
</evidence>
<dbReference type="InterPro" id="IPR036388">
    <property type="entry name" value="WH-like_DNA-bd_sf"/>
</dbReference>
<dbReference type="Pfam" id="PF02631">
    <property type="entry name" value="RecX_HTH2"/>
    <property type="match status" value="1"/>
</dbReference>
<protein>
    <recommendedName>
        <fullName evidence="3 5">Regulatory protein RecX</fullName>
    </recommendedName>
</protein>
<comment type="subcellular location">
    <subcellularLocation>
        <location evidence="1 5">Cytoplasm</location>
    </subcellularLocation>
</comment>
<keyword evidence="11" id="KW-1185">Reference proteome</keyword>
<feature type="domain" description="RecX second three-helical" evidence="7">
    <location>
        <begin position="105"/>
        <end position="146"/>
    </location>
</feature>
<feature type="domain" description="RecX third three-helical" evidence="8">
    <location>
        <begin position="153"/>
        <end position="199"/>
    </location>
</feature>
<evidence type="ECO:0000256" key="6">
    <source>
        <dbReference type="SAM" id="MobiDB-lite"/>
    </source>
</evidence>
<dbReference type="AlphaFoldDB" id="A0AAE3ZFR0"/>
<comment type="similarity">
    <text evidence="2 5">Belongs to the RecX family.</text>
</comment>
<evidence type="ECO:0000256" key="3">
    <source>
        <dbReference type="ARBA" id="ARBA00018111"/>
    </source>
</evidence>
<keyword evidence="4 5" id="KW-0963">Cytoplasm</keyword>
<evidence type="ECO:0000259" key="7">
    <source>
        <dbReference type="Pfam" id="PF02631"/>
    </source>
</evidence>
<feature type="compositionally biased region" description="Low complexity" evidence="6">
    <location>
        <begin position="43"/>
        <end position="57"/>
    </location>
</feature>
<feature type="region of interest" description="Disordered" evidence="6">
    <location>
        <begin position="1"/>
        <end position="58"/>
    </location>
</feature>
<dbReference type="InterPro" id="IPR053924">
    <property type="entry name" value="RecX_HTH_2nd"/>
</dbReference>
<evidence type="ECO:0000256" key="1">
    <source>
        <dbReference type="ARBA" id="ARBA00004496"/>
    </source>
</evidence>
<dbReference type="GO" id="GO:0005737">
    <property type="term" value="C:cytoplasm"/>
    <property type="evidence" value="ECO:0007669"/>
    <property type="project" value="UniProtKB-SubCell"/>
</dbReference>
<feature type="compositionally biased region" description="Basic and acidic residues" evidence="6">
    <location>
        <begin position="1"/>
        <end position="30"/>
    </location>
</feature>
<evidence type="ECO:0000259" key="9">
    <source>
        <dbReference type="Pfam" id="PF21982"/>
    </source>
</evidence>
<dbReference type="Pfam" id="PF21981">
    <property type="entry name" value="RecX_HTH3"/>
    <property type="match status" value="1"/>
</dbReference>
<dbReference type="Pfam" id="PF21982">
    <property type="entry name" value="RecX_HTH1"/>
    <property type="match status" value="1"/>
</dbReference>
<dbReference type="Proteomes" id="UP001180845">
    <property type="component" value="Unassembled WGS sequence"/>
</dbReference>
<feature type="domain" description="RecX first three-helical" evidence="9">
    <location>
        <begin position="59"/>
        <end position="97"/>
    </location>
</feature>
<gene>
    <name evidence="5" type="primary">recX</name>
    <name evidence="10" type="ORF">JOF55_003301</name>
</gene>
<dbReference type="InterPro" id="IPR053925">
    <property type="entry name" value="RecX_HTH_3rd"/>
</dbReference>
<evidence type="ECO:0000256" key="5">
    <source>
        <dbReference type="HAMAP-Rule" id="MF_01114"/>
    </source>
</evidence>
<accession>A0AAE3ZFR0</accession>
<dbReference type="HAMAP" id="MF_01114">
    <property type="entry name" value="RecX"/>
    <property type="match status" value="1"/>
</dbReference>
<dbReference type="EMBL" id="JAVDXW010000001">
    <property type="protein sequence ID" value="MDR7303120.1"/>
    <property type="molecule type" value="Genomic_DNA"/>
</dbReference>
<reference evidence="10" key="1">
    <citation type="submission" date="2023-07" db="EMBL/GenBank/DDBJ databases">
        <title>Sequencing the genomes of 1000 actinobacteria strains.</title>
        <authorList>
            <person name="Klenk H.-P."/>
        </authorList>
    </citation>
    <scope>NUCLEOTIDE SEQUENCE</scope>
    <source>
        <strain evidence="10">DSM 45977</strain>
    </source>
</reference>
<organism evidence="10 11">
    <name type="scientific">Haloactinomyces albus</name>
    <dbReference type="NCBI Taxonomy" id="1352928"/>
    <lineage>
        <taxon>Bacteria</taxon>
        <taxon>Bacillati</taxon>
        <taxon>Actinomycetota</taxon>
        <taxon>Actinomycetes</taxon>
        <taxon>Actinopolysporales</taxon>
        <taxon>Actinopolysporaceae</taxon>
        <taxon>Haloactinomyces</taxon>
    </lineage>
</organism>
<feature type="compositionally biased region" description="Acidic residues" evidence="6">
    <location>
        <begin position="203"/>
        <end position="217"/>
    </location>
</feature>
<proteinExistence type="inferred from homology"/>
<dbReference type="InterPro" id="IPR003783">
    <property type="entry name" value="Regulatory_RecX"/>
</dbReference>
<dbReference type="InterPro" id="IPR053926">
    <property type="entry name" value="RecX_HTH_1st"/>
</dbReference>
<dbReference type="PANTHER" id="PTHR33602:SF1">
    <property type="entry name" value="REGULATORY PROTEIN RECX FAMILY PROTEIN"/>
    <property type="match status" value="1"/>
</dbReference>
<dbReference type="Gene3D" id="1.10.10.10">
    <property type="entry name" value="Winged helix-like DNA-binding domain superfamily/Winged helix DNA-binding domain"/>
    <property type="match status" value="2"/>
</dbReference>
<evidence type="ECO:0000313" key="11">
    <source>
        <dbReference type="Proteomes" id="UP001180845"/>
    </source>
</evidence>
<comment type="function">
    <text evidence="5">Modulates RecA activity.</text>
</comment>
<comment type="caution">
    <text evidence="10">The sequence shown here is derived from an EMBL/GenBank/DDBJ whole genome shotgun (WGS) entry which is preliminary data.</text>
</comment>